<dbReference type="EMBL" id="AGNK02000072">
    <property type="status" value="NOT_ANNOTATED_CDS"/>
    <property type="molecule type" value="Genomic_DNA"/>
</dbReference>
<accession>K3Z040</accession>
<dbReference type="eggNOG" id="KOG1075">
    <property type="taxonomic scope" value="Eukaryota"/>
</dbReference>
<dbReference type="HOGENOM" id="CLU_995361_0_0_1"/>
<dbReference type="EnsemblPlants" id="KQL28337">
    <property type="protein sequence ID" value="KQL28337"/>
    <property type="gene ID" value="SETIT_019901mg"/>
</dbReference>
<reference evidence="1" key="2">
    <citation type="submission" date="2018-08" db="UniProtKB">
        <authorList>
            <consortium name="EnsemblPlants"/>
        </authorList>
    </citation>
    <scope>IDENTIFICATION</scope>
    <source>
        <strain evidence="1">Yugu1</strain>
    </source>
</reference>
<evidence type="ECO:0008006" key="3">
    <source>
        <dbReference type="Google" id="ProtNLM"/>
    </source>
</evidence>
<dbReference type="Gramene" id="KQL28337">
    <property type="protein sequence ID" value="KQL28337"/>
    <property type="gene ID" value="SETIT_019901mg"/>
</dbReference>
<evidence type="ECO:0000313" key="2">
    <source>
        <dbReference type="Proteomes" id="UP000004995"/>
    </source>
</evidence>
<dbReference type="InParanoid" id="K3Z040"/>
<evidence type="ECO:0000313" key="1">
    <source>
        <dbReference type="EnsemblPlants" id="KQL28337"/>
    </source>
</evidence>
<protein>
    <recommendedName>
        <fullName evidence="3">RNase H type-1 domain-containing protein</fullName>
    </recommendedName>
</protein>
<sequence length="280" mass="31587">MKPIGSVRTCRLRRISHLIDQTANIWDEAAIRRFFYPCNVDEILKIKLPSTPSADWIAWNFEKTGMLSVRIAYKLAMREKYEMGATGSNSSIEGERALWKRVWSAGVPSKVRVFAWKARALRNELRKQVALLAEADLRNTGLERLLAILDRCWNVKNNLLQAGEQISIASSVLFLTHYIEALFQIQQQQVEGDTRGKKKLDRGRNAHPVVKKPAADGRWVPPPGETLQINVDGAFIKETGGAAVGCLLRHCRDAEEVEAQACLEGIRMAGRWPDREAILE</sequence>
<dbReference type="Proteomes" id="UP000004995">
    <property type="component" value="Unassembled WGS sequence"/>
</dbReference>
<organism evidence="1 2">
    <name type="scientific">Setaria italica</name>
    <name type="common">Foxtail millet</name>
    <name type="synonym">Panicum italicum</name>
    <dbReference type="NCBI Taxonomy" id="4555"/>
    <lineage>
        <taxon>Eukaryota</taxon>
        <taxon>Viridiplantae</taxon>
        <taxon>Streptophyta</taxon>
        <taxon>Embryophyta</taxon>
        <taxon>Tracheophyta</taxon>
        <taxon>Spermatophyta</taxon>
        <taxon>Magnoliopsida</taxon>
        <taxon>Liliopsida</taxon>
        <taxon>Poales</taxon>
        <taxon>Poaceae</taxon>
        <taxon>PACMAD clade</taxon>
        <taxon>Panicoideae</taxon>
        <taxon>Panicodae</taxon>
        <taxon>Paniceae</taxon>
        <taxon>Cenchrinae</taxon>
        <taxon>Setaria</taxon>
    </lineage>
</organism>
<keyword evidence="2" id="KW-1185">Reference proteome</keyword>
<name>K3Z040_SETIT</name>
<dbReference type="AlphaFoldDB" id="K3Z040"/>
<proteinExistence type="predicted"/>
<dbReference type="OMA" id="TANIWDE"/>
<reference evidence="2" key="1">
    <citation type="journal article" date="2012" name="Nat. Biotechnol.">
        <title>Reference genome sequence of the model plant Setaria.</title>
        <authorList>
            <person name="Bennetzen J.L."/>
            <person name="Schmutz J."/>
            <person name="Wang H."/>
            <person name="Percifield R."/>
            <person name="Hawkins J."/>
            <person name="Pontaroli A.C."/>
            <person name="Estep M."/>
            <person name="Feng L."/>
            <person name="Vaughn J.N."/>
            <person name="Grimwood J."/>
            <person name="Jenkins J."/>
            <person name="Barry K."/>
            <person name="Lindquist E."/>
            <person name="Hellsten U."/>
            <person name="Deshpande S."/>
            <person name="Wang X."/>
            <person name="Wu X."/>
            <person name="Mitros T."/>
            <person name="Triplett J."/>
            <person name="Yang X."/>
            <person name="Ye C.Y."/>
            <person name="Mauro-Herrera M."/>
            <person name="Wang L."/>
            <person name="Li P."/>
            <person name="Sharma M."/>
            <person name="Sharma R."/>
            <person name="Ronald P.C."/>
            <person name="Panaud O."/>
            <person name="Kellogg E.A."/>
            <person name="Brutnell T.P."/>
            <person name="Doust A.N."/>
            <person name="Tuskan G.A."/>
            <person name="Rokhsar D."/>
            <person name="Devos K.M."/>
        </authorList>
    </citation>
    <scope>NUCLEOTIDE SEQUENCE [LARGE SCALE GENOMIC DNA]</scope>
    <source>
        <strain evidence="2">cv. Yugu1</strain>
    </source>
</reference>